<feature type="region of interest" description="Disordered" evidence="7">
    <location>
        <begin position="404"/>
        <end position="425"/>
    </location>
</feature>
<organism evidence="10 11">
    <name type="scientific">Brachionus calyciflorus</name>
    <dbReference type="NCBI Taxonomy" id="104777"/>
    <lineage>
        <taxon>Eukaryota</taxon>
        <taxon>Metazoa</taxon>
        <taxon>Spiralia</taxon>
        <taxon>Gnathifera</taxon>
        <taxon>Rotifera</taxon>
        <taxon>Eurotatoria</taxon>
        <taxon>Monogononta</taxon>
        <taxon>Pseudotrocha</taxon>
        <taxon>Ploima</taxon>
        <taxon>Brachionidae</taxon>
        <taxon>Brachionus</taxon>
    </lineage>
</organism>
<keyword evidence="3 8" id="KW-0812">Transmembrane</keyword>
<comment type="caution">
    <text evidence="10">The sequence shown here is derived from an EMBL/GenBank/DDBJ whole genome shotgun (WGS) entry which is preliminary data.</text>
</comment>
<dbReference type="GO" id="GO:0007271">
    <property type="term" value="P:synaptic transmission, cholinergic"/>
    <property type="evidence" value="ECO:0007669"/>
    <property type="project" value="TreeGrafter"/>
</dbReference>
<evidence type="ECO:0000313" key="11">
    <source>
        <dbReference type="Proteomes" id="UP000663879"/>
    </source>
</evidence>
<evidence type="ECO:0000256" key="2">
    <source>
        <dbReference type="ARBA" id="ARBA00008538"/>
    </source>
</evidence>
<feature type="transmembrane region" description="Helical" evidence="8">
    <location>
        <begin position="17"/>
        <end position="36"/>
    </location>
</feature>
<feature type="region of interest" description="Disordered" evidence="7">
    <location>
        <begin position="50"/>
        <end position="98"/>
    </location>
</feature>
<feature type="domain" description="Resistance to inhibitors of cholinesterase protein 3 N-terminal" evidence="9">
    <location>
        <begin position="24"/>
        <end position="155"/>
    </location>
</feature>
<evidence type="ECO:0000313" key="10">
    <source>
        <dbReference type="EMBL" id="CAF0849507.1"/>
    </source>
</evidence>
<dbReference type="AlphaFoldDB" id="A0A813W7Z8"/>
<dbReference type="OrthoDB" id="10070774at2759"/>
<gene>
    <name evidence="10" type="ORF">OXX778_LOCUS8874</name>
</gene>
<dbReference type="EMBL" id="CAJNOC010001262">
    <property type="protein sequence ID" value="CAF0849507.1"/>
    <property type="molecule type" value="Genomic_DNA"/>
</dbReference>
<feature type="compositionally biased region" description="Low complexity" evidence="7">
    <location>
        <begin position="357"/>
        <end position="368"/>
    </location>
</feature>
<dbReference type="GO" id="GO:0005789">
    <property type="term" value="C:endoplasmic reticulum membrane"/>
    <property type="evidence" value="ECO:0007669"/>
    <property type="project" value="UniProtKB-SubCell"/>
</dbReference>
<evidence type="ECO:0000259" key="9">
    <source>
        <dbReference type="Pfam" id="PF15361"/>
    </source>
</evidence>
<dbReference type="Pfam" id="PF15361">
    <property type="entry name" value="RIC3"/>
    <property type="match status" value="1"/>
</dbReference>
<protein>
    <recommendedName>
        <fullName evidence="9">Resistance to inhibitors of cholinesterase protein 3 N-terminal domain-containing protein</fullName>
    </recommendedName>
</protein>
<keyword evidence="4" id="KW-0256">Endoplasmic reticulum</keyword>
<sequence>MATLKKNPKLSFYTQPWFVLAVVLACFAILTPKIFIPLFKQIFGIKNSEPSSTHTNTDRFPPPNMRSRQPPSMSQEDTPHHIGGRPNPLYNPQTHGSSSSSGKSILTFLLPVYAVGIGLYMMYTLFKVFNKNEKKDGDEEENDSDYDTFKSKTMKFRERNYAPNFNWDANANEFKMKSTNRFCRSEETEDELENYEKYKHLDPDYVEYIKELRRKKRYEARKSALNSKKAMNIDESTEIPVSKNIGLSSVTNTNVLMNETLERMKYSLNKINKQLSEKEKKGGLMDDPELDDLRVQLSQTEQQMAKIFNIINTVSTGLKDKNIIIDEEMIENNQNKIRHRKSRRDGLDDDELESERYSSSLNSSRSQSPTIEQKQTNLSTKKIINKVEELNVLKKVKKEEKKVTFNEDNNQVNKIKKKKNKKKNK</sequence>
<dbReference type="GO" id="GO:0043005">
    <property type="term" value="C:neuron projection"/>
    <property type="evidence" value="ECO:0007669"/>
    <property type="project" value="TreeGrafter"/>
</dbReference>
<keyword evidence="5 8" id="KW-1133">Transmembrane helix</keyword>
<proteinExistence type="inferred from homology"/>
<keyword evidence="6 8" id="KW-0472">Membrane</keyword>
<dbReference type="Proteomes" id="UP000663879">
    <property type="component" value="Unassembled WGS sequence"/>
</dbReference>
<reference evidence="10" key="1">
    <citation type="submission" date="2021-02" db="EMBL/GenBank/DDBJ databases">
        <authorList>
            <person name="Nowell W R."/>
        </authorList>
    </citation>
    <scope>NUCLEOTIDE SEQUENCE</scope>
    <source>
        <strain evidence="10">Ploen Becks lab</strain>
    </source>
</reference>
<evidence type="ECO:0000256" key="8">
    <source>
        <dbReference type="SAM" id="Phobius"/>
    </source>
</evidence>
<accession>A0A813W7Z8</accession>
<feature type="compositionally biased region" description="Polar residues" evidence="7">
    <location>
        <begin position="369"/>
        <end position="380"/>
    </location>
</feature>
<feature type="compositionally biased region" description="Basic residues" evidence="7">
    <location>
        <begin position="414"/>
        <end position="425"/>
    </location>
</feature>
<dbReference type="GO" id="GO:0045202">
    <property type="term" value="C:synapse"/>
    <property type="evidence" value="ECO:0007669"/>
    <property type="project" value="GOC"/>
</dbReference>
<feature type="region of interest" description="Disordered" evidence="7">
    <location>
        <begin position="336"/>
        <end position="380"/>
    </location>
</feature>
<evidence type="ECO:0000256" key="1">
    <source>
        <dbReference type="ARBA" id="ARBA00004586"/>
    </source>
</evidence>
<dbReference type="PANTHER" id="PTHR21723">
    <property type="entry name" value="RESISTANCE TO INHIBITORS OF CHOLINESTERASE PROTEIN 3 RIC3"/>
    <property type="match status" value="1"/>
</dbReference>
<evidence type="ECO:0000256" key="7">
    <source>
        <dbReference type="SAM" id="MobiDB-lite"/>
    </source>
</evidence>
<evidence type="ECO:0000256" key="5">
    <source>
        <dbReference type="ARBA" id="ARBA00022989"/>
    </source>
</evidence>
<comment type="similarity">
    <text evidence="2">Belongs to the ric-3 family.</text>
</comment>
<dbReference type="PANTHER" id="PTHR21723:SF3">
    <property type="entry name" value="PROTEIN RIC-3"/>
    <property type="match status" value="1"/>
</dbReference>
<feature type="compositionally biased region" description="Polar residues" evidence="7">
    <location>
        <begin position="66"/>
        <end position="76"/>
    </location>
</feature>
<dbReference type="PROSITE" id="PS51257">
    <property type="entry name" value="PROKAR_LIPOPROTEIN"/>
    <property type="match status" value="1"/>
</dbReference>
<feature type="transmembrane region" description="Helical" evidence="8">
    <location>
        <begin position="105"/>
        <end position="126"/>
    </location>
</feature>
<dbReference type="GO" id="GO:0043025">
    <property type="term" value="C:neuronal cell body"/>
    <property type="evidence" value="ECO:0007669"/>
    <property type="project" value="TreeGrafter"/>
</dbReference>
<evidence type="ECO:0000256" key="3">
    <source>
        <dbReference type="ARBA" id="ARBA00022692"/>
    </source>
</evidence>
<evidence type="ECO:0000256" key="6">
    <source>
        <dbReference type="ARBA" id="ARBA00023136"/>
    </source>
</evidence>
<dbReference type="InterPro" id="IPR032763">
    <property type="entry name" value="RIC3_N"/>
</dbReference>
<keyword evidence="11" id="KW-1185">Reference proteome</keyword>
<dbReference type="InterPro" id="IPR026160">
    <property type="entry name" value="Ric3"/>
</dbReference>
<evidence type="ECO:0000256" key="4">
    <source>
        <dbReference type="ARBA" id="ARBA00022824"/>
    </source>
</evidence>
<name>A0A813W7Z8_9BILA</name>
<dbReference type="GO" id="GO:0034394">
    <property type="term" value="P:protein localization to cell surface"/>
    <property type="evidence" value="ECO:0007669"/>
    <property type="project" value="TreeGrafter"/>
</dbReference>
<comment type="subcellular location">
    <subcellularLocation>
        <location evidence="1">Endoplasmic reticulum membrane</location>
    </subcellularLocation>
</comment>